<name>A0A9P9HPF3_FUSSL</name>
<evidence type="ECO:0000313" key="3">
    <source>
        <dbReference type="EMBL" id="KAH7260392.1"/>
    </source>
</evidence>
<sequence>MASNKNPITMSRDTFNTFFSLPDYIRDEIYLLATPPRIVRVEESPQVSSPDVLAFLYQLQFTGKRPFIHPSLSYFAPYWRPYVLELPGWNPQILEPHEPISQSPAQPDPWKPSQSCPRLDPVWLAHRPELAWNLCRSSSLYSKAPIPPLLHTCRDSRNRLRRLGYDLAFSTRTSEARTWFNFRRDTLFLRDPDIIQFQRYLIDAQGRYFDDMLLALPYNLAQFMPLDLLSVRRLVLPFDRVLDMTGPSSPDLLIKIMGALRVMPHLEQLFIANGIFGPGAETQPLGWIDCDAADYHLEEVQKISSFRDLSKFVVGSSLVEPYAAAWAGFSTWVGDEFEERLQEGRDEDLRQSVRNWGVPNVKVGYLGASGDLRRLSRMRQEYWQDLHSTDVSEESSREKEQSMSSTYSESEEPETGSSGSDAWSDEWPVLY</sequence>
<dbReference type="Pfam" id="PF20150">
    <property type="entry name" value="2EXR"/>
    <property type="match status" value="1"/>
</dbReference>
<gene>
    <name evidence="3" type="ORF">B0J15DRAFT_525189</name>
</gene>
<organism evidence="3 4">
    <name type="scientific">Fusarium solani</name>
    <name type="common">Filamentous fungus</name>
    <dbReference type="NCBI Taxonomy" id="169388"/>
    <lineage>
        <taxon>Eukaryota</taxon>
        <taxon>Fungi</taxon>
        <taxon>Dikarya</taxon>
        <taxon>Ascomycota</taxon>
        <taxon>Pezizomycotina</taxon>
        <taxon>Sordariomycetes</taxon>
        <taxon>Hypocreomycetidae</taxon>
        <taxon>Hypocreales</taxon>
        <taxon>Nectriaceae</taxon>
        <taxon>Fusarium</taxon>
        <taxon>Fusarium solani species complex</taxon>
    </lineage>
</organism>
<evidence type="ECO:0000256" key="1">
    <source>
        <dbReference type="SAM" id="MobiDB-lite"/>
    </source>
</evidence>
<dbReference type="EMBL" id="JAGTJS010000008">
    <property type="protein sequence ID" value="KAH7260392.1"/>
    <property type="molecule type" value="Genomic_DNA"/>
</dbReference>
<reference evidence="3" key="1">
    <citation type="journal article" date="2021" name="Nat. Commun.">
        <title>Genetic determinants of endophytism in the Arabidopsis root mycobiome.</title>
        <authorList>
            <person name="Mesny F."/>
            <person name="Miyauchi S."/>
            <person name="Thiergart T."/>
            <person name="Pickel B."/>
            <person name="Atanasova L."/>
            <person name="Karlsson M."/>
            <person name="Huettel B."/>
            <person name="Barry K.W."/>
            <person name="Haridas S."/>
            <person name="Chen C."/>
            <person name="Bauer D."/>
            <person name="Andreopoulos W."/>
            <person name="Pangilinan J."/>
            <person name="LaButti K."/>
            <person name="Riley R."/>
            <person name="Lipzen A."/>
            <person name="Clum A."/>
            <person name="Drula E."/>
            <person name="Henrissat B."/>
            <person name="Kohler A."/>
            <person name="Grigoriev I.V."/>
            <person name="Martin F.M."/>
            <person name="Hacquard S."/>
        </authorList>
    </citation>
    <scope>NUCLEOTIDE SEQUENCE</scope>
    <source>
        <strain evidence="3">FSSC 5 MPI-SDFR-AT-0091</strain>
    </source>
</reference>
<evidence type="ECO:0000259" key="2">
    <source>
        <dbReference type="Pfam" id="PF20150"/>
    </source>
</evidence>
<accession>A0A9P9HPF3</accession>
<dbReference type="AlphaFoldDB" id="A0A9P9HPF3"/>
<proteinExistence type="predicted"/>
<dbReference type="OrthoDB" id="3513892at2759"/>
<dbReference type="PANTHER" id="PTHR35910:SF1">
    <property type="entry name" value="2EXR DOMAIN-CONTAINING PROTEIN"/>
    <property type="match status" value="1"/>
</dbReference>
<protein>
    <recommendedName>
        <fullName evidence="2">2EXR domain-containing protein</fullName>
    </recommendedName>
</protein>
<dbReference type="Proteomes" id="UP000736672">
    <property type="component" value="Unassembled WGS sequence"/>
</dbReference>
<evidence type="ECO:0000313" key="4">
    <source>
        <dbReference type="Proteomes" id="UP000736672"/>
    </source>
</evidence>
<dbReference type="PANTHER" id="PTHR35910">
    <property type="entry name" value="2EXR DOMAIN-CONTAINING PROTEIN"/>
    <property type="match status" value="1"/>
</dbReference>
<feature type="domain" description="2EXR" evidence="2">
    <location>
        <begin position="15"/>
        <end position="187"/>
    </location>
</feature>
<feature type="region of interest" description="Disordered" evidence="1">
    <location>
        <begin position="387"/>
        <end position="431"/>
    </location>
</feature>
<feature type="compositionally biased region" description="Basic and acidic residues" evidence="1">
    <location>
        <begin position="387"/>
        <end position="401"/>
    </location>
</feature>
<dbReference type="InterPro" id="IPR045518">
    <property type="entry name" value="2EXR"/>
</dbReference>
<keyword evidence="4" id="KW-1185">Reference proteome</keyword>
<comment type="caution">
    <text evidence="3">The sequence shown here is derived from an EMBL/GenBank/DDBJ whole genome shotgun (WGS) entry which is preliminary data.</text>
</comment>